<evidence type="ECO:0000256" key="9">
    <source>
        <dbReference type="RuleBase" id="RU361194"/>
    </source>
</evidence>
<dbReference type="PROSITE" id="PS50071">
    <property type="entry name" value="HOMEOBOX_2"/>
    <property type="match status" value="1"/>
</dbReference>
<dbReference type="GO" id="GO:0000981">
    <property type="term" value="F:DNA-binding transcription factor activity, RNA polymerase II-specific"/>
    <property type="evidence" value="ECO:0007669"/>
    <property type="project" value="InterPro"/>
</dbReference>
<comment type="similarity">
    <text evidence="9">Belongs to the POU transcription factor family.</text>
</comment>
<evidence type="ECO:0000256" key="4">
    <source>
        <dbReference type="ARBA" id="ARBA00023155"/>
    </source>
</evidence>
<dbReference type="PROSITE" id="PS00035">
    <property type="entry name" value="POU_1"/>
    <property type="match status" value="1"/>
</dbReference>
<evidence type="ECO:0000256" key="8">
    <source>
        <dbReference type="RuleBase" id="RU000682"/>
    </source>
</evidence>
<dbReference type="Proteomes" id="UP000784294">
    <property type="component" value="Unassembled WGS sequence"/>
</dbReference>
<evidence type="ECO:0000313" key="12">
    <source>
        <dbReference type="EMBL" id="VEL16880.1"/>
    </source>
</evidence>
<dbReference type="OrthoDB" id="6358449at2759"/>
<dbReference type="SMART" id="SM00389">
    <property type="entry name" value="HOX"/>
    <property type="match status" value="1"/>
</dbReference>
<proteinExistence type="inferred from homology"/>
<dbReference type="CDD" id="cd00093">
    <property type="entry name" value="HTH_XRE"/>
    <property type="match status" value="1"/>
</dbReference>
<feature type="domain" description="Homeobox" evidence="10">
    <location>
        <begin position="359"/>
        <end position="419"/>
    </location>
</feature>
<keyword evidence="13" id="KW-1185">Reference proteome</keyword>
<dbReference type="GO" id="GO:0005634">
    <property type="term" value="C:nucleus"/>
    <property type="evidence" value="ECO:0007669"/>
    <property type="project" value="UniProtKB-SubCell"/>
</dbReference>
<dbReference type="InterPro" id="IPR013847">
    <property type="entry name" value="POU"/>
</dbReference>
<dbReference type="SUPFAM" id="SSF47413">
    <property type="entry name" value="lambda repressor-like DNA-binding domains"/>
    <property type="match status" value="1"/>
</dbReference>
<keyword evidence="2" id="KW-0805">Transcription regulation</keyword>
<dbReference type="PANTHER" id="PTHR11636:SF70">
    <property type="entry name" value="INHIBITORY POU PROTEIN"/>
    <property type="match status" value="1"/>
</dbReference>
<dbReference type="FunFam" id="1.10.260.40:FF:000007">
    <property type="entry name" value="POU domain protein"/>
    <property type="match status" value="1"/>
</dbReference>
<dbReference type="PANTHER" id="PTHR11636">
    <property type="entry name" value="POU DOMAIN"/>
    <property type="match status" value="1"/>
</dbReference>
<dbReference type="SMART" id="SM00352">
    <property type="entry name" value="POU"/>
    <property type="match status" value="1"/>
</dbReference>
<dbReference type="InterPro" id="IPR000327">
    <property type="entry name" value="POU_dom"/>
</dbReference>
<dbReference type="InterPro" id="IPR050255">
    <property type="entry name" value="POU_domain_TF"/>
</dbReference>
<reference evidence="12" key="1">
    <citation type="submission" date="2018-11" db="EMBL/GenBank/DDBJ databases">
        <authorList>
            <consortium name="Pathogen Informatics"/>
        </authorList>
    </citation>
    <scope>NUCLEOTIDE SEQUENCE</scope>
</reference>
<dbReference type="InterPro" id="IPR009057">
    <property type="entry name" value="Homeodomain-like_sf"/>
</dbReference>
<name>A0A448WPC0_9PLAT</name>
<dbReference type="PROSITE" id="PS51179">
    <property type="entry name" value="POU_3"/>
    <property type="match status" value="1"/>
</dbReference>
<keyword evidence="4 7" id="KW-0371">Homeobox</keyword>
<dbReference type="PROSITE" id="PS00027">
    <property type="entry name" value="HOMEOBOX_1"/>
    <property type="match status" value="1"/>
</dbReference>
<evidence type="ECO:0000256" key="1">
    <source>
        <dbReference type="ARBA" id="ARBA00004123"/>
    </source>
</evidence>
<dbReference type="Gene3D" id="1.10.260.40">
    <property type="entry name" value="lambda repressor-like DNA-binding domains"/>
    <property type="match status" value="1"/>
</dbReference>
<keyword evidence="3 7" id="KW-0238">DNA-binding</keyword>
<evidence type="ECO:0000256" key="5">
    <source>
        <dbReference type="ARBA" id="ARBA00023163"/>
    </source>
</evidence>
<protein>
    <recommendedName>
        <fullName evidence="9">POU domain protein</fullName>
    </recommendedName>
</protein>
<dbReference type="SUPFAM" id="SSF46689">
    <property type="entry name" value="Homeodomain-like"/>
    <property type="match status" value="1"/>
</dbReference>
<dbReference type="CDD" id="cd00086">
    <property type="entry name" value="homeodomain"/>
    <property type="match status" value="1"/>
</dbReference>
<evidence type="ECO:0000259" key="10">
    <source>
        <dbReference type="PROSITE" id="PS50071"/>
    </source>
</evidence>
<dbReference type="InterPro" id="IPR001356">
    <property type="entry name" value="HD"/>
</dbReference>
<feature type="domain" description="POU-specific" evidence="11">
    <location>
        <begin position="170"/>
        <end position="247"/>
    </location>
</feature>
<dbReference type="InterPro" id="IPR017970">
    <property type="entry name" value="Homeobox_CS"/>
</dbReference>
<dbReference type="Pfam" id="PF00046">
    <property type="entry name" value="Homeodomain"/>
    <property type="match status" value="1"/>
</dbReference>
<accession>A0A448WPC0</accession>
<feature type="DNA-binding region" description="Homeobox" evidence="7">
    <location>
        <begin position="361"/>
        <end position="420"/>
    </location>
</feature>
<evidence type="ECO:0000313" key="13">
    <source>
        <dbReference type="Proteomes" id="UP000784294"/>
    </source>
</evidence>
<evidence type="ECO:0000256" key="7">
    <source>
        <dbReference type="PROSITE-ProRule" id="PRU00108"/>
    </source>
</evidence>
<sequence length="530" mass="57985">MSKLTGLQAESLSFLRHPHAGNGSFPQEVGFATADFYPSQPSNPLTSLDLTQSSSFPHKLEADQPFIPHGLVEGKLCPDNAFSFTAGFNSMPPCQRNLQPAQFLHMASPTSHQFYSELSDPGQILPQGIIQHGLEGYSQSESRCDFLSLSRSHQGSRVPTPPTIRPLTACSSFDSRDLETFAEKFKQRRIKLGVTQADVGRALGSLKLSGVGCLSQSTICRFESLTLSHNNMVALKPILQAWLDEAGAAASLQQEQEHQVKHYHCQQNQSQNNLQLYQNRNNHHPQPHHSHQQLDSSGKVLSIEGCLACEPGMTLLGNGALSLICNGHNTNQLSRSDTSVSFTERAGVPVCVGTSIGGFDKKRKRTSITDAEKRALEAYFSVQPRPTSERIAQIAERLGLKKNVVRVWFCNQRQKQKRMKFKTQADSVTVTSGLTATLMPSASGTSHSSVLQQLSRQQHRQQLQQQSLLSNGTTGSLYSTETGLTATSTLLILAPEESSHRFVSVTSGSTQNSACIPGLRAESNYVNQSQ</sequence>
<comment type="caution">
    <text evidence="12">The sequence shown here is derived from an EMBL/GenBank/DDBJ whole genome shotgun (WGS) entry which is preliminary data.</text>
</comment>
<gene>
    <name evidence="12" type="ORF">PXEA_LOCUS10320</name>
</gene>
<evidence type="ECO:0000259" key="11">
    <source>
        <dbReference type="PROSITE" id="PS51179"/>
    </source>
</evidence>
<dbReference type="PROSITE" id="PS00465">
    <property type="entry name" value="POU_2"/>
    <property type="match status" value="1"/>
</dbReference>
<dbReference type="EMBL" id="CAAALY010030234">
    <property type="protein sequence ID" value="VEL16880.1"/>
    <property type="molecule type" value="Genomic_DNA"/>
</dbReference>
<dbReference type="AlphaFoldDB" id="A0A448WPC0"/>
<comment type="subcellular location">
    <subcellularLocation>
        <location evidence="1 7 8">Nucleus</location>
    </subcellularLocation>
</comment>
<keyword evidence="6 7" id="KW-0539">Nucleus</keyword>
<dbReference type="PRINTS" id="PR00028">
    <property type="entry name" value="POUDOMAIN"/>
</dbReference>
<dbReference type="GO" id="GO:0000978">
    <property type="term" value="F:RNA polymerase II cis-regulatory region sequence-specific DNA binding"/>
    <property type="evidence" value="ECO:0007669"/>
    <property type="project" value="TreeGrafter"/>
</dbReference>
<evidence type="ECO:0000256" key="6">
    <source>
        <dbReference type="ARBA" id="ARBA00023242"/>
    </source>
</evidence>
<evidence type="ECO:0000256" key="2">
    <source>
        <dbReference type="ARBA" id="ARBA00023015"/>
    </source>
</evidence>
<organism evidence="12 13">
    <name type="scientific">Protopolystoma xenopodis</name>
    <dbReference type="NCBI Taxonomy" id="117903"/>
    <lineage>
        <taxon>Eukaryota</taxon>
        <taxon>Metazoa</taxon>
        <taxon>Spiralia</taxon>
        <taxon>Lophotrochozoa</taxon>
        <taxon>Platyhelminthes</taxon>
        <taxon>Monogenea</taxon>
        <taxon>Polyopisthocotylea</taxon>
        <taxon>Polystomatidea</taxon>
        <taxon>Polystomatidae</taxon>
        <taxon>Protopolystoma</taxon>
    </lineage>
</organism>
<evidence type="ECO:0000256" key="3">
    <source>
        <dbReference type="ARBA" id="ARBA00023125"/>
    </source>
</evidence>
<dbReference type="InterPro" id="IPR001387">
    <property type="entry name" value="Cro/C1-type_HTH"/>
</dbReference>
<dbReference type="Pfam" id="PF00157">
    <property type="entry name" value="Pou"/>
    <property type="match status" value="1"/>
</dbReference>
<dbReference type="InterPro" id="IPR010982">
    <property type="entry name" value="Lambda_DNA-bd_dom_sf"/>
</dbReference>
<dbReference type="Gene3D" id="1.10.10.60">
    <property type="entry name" value="Homeodomain-like"/>
    <property type="match status" value="1"/>
</dbReference>
<keyword evidence="5 9" id="KW-0804">Transcription</keyword>